<dbReference type="SUPFAM" id="SSF53686">
    <property type="entry name" value="Tryptophan synthase beta subunit-like PLP-dependent enzymes"/>
    <property type="match status" value="1"/>
</dbReference>
<evidence type="ECO:0000313" key="2">
    <source>
        <dbReference type="EMBL" id="EID77316.1"/>
    </source>
</evidence>
<feature type="compositionally biased region" description="Low complexity" evidence="1">
    <location>
        <begin position="108"/>
        <end position="119"/>
    </location>
</feature>
<proteinExistence type="predicted"/>
<dbReference type="PATRIC" id="fig|1165867.3.peg.4987"/>
<dbReference type="InterPro" id="IPR050214">
    <property type="entry name" value="Cys_Synth/Cystath_Beta-Synth"/>
</dbReference>
<dbReference type="PANTHER" id="PTHR10314">
    <property type="entry name" value="CYSTATHIONINE BETA-SYNTHASE"/>
    <property type="match status" value="1"/>
</dbReference>
<gene>
    <name evidence="2" type="ORF">W59_24410</name>
</gene>
<organism evidence="2 3">
    <name type="scientific">Rhodococcus opacus RKJ300 = JCM 13270</name>
    <dbReference type="NCBI Taxonomy" id="1165867"/>
    <lineage>
        <taxon>Bacteria</taxon>
        <taxon>Bacillati</taxon>
        <taxon>Actinomycetota</taxon>
        <taxon>Actinomycetes</taxon>
        <taxon>Mycobacteriales</taxon>
        <taxon>Nocardiaceae</taxon>
        <taxon>Rhodococcus</taxon>
    </lineage>
</organism>
<evidence type="ECO:0000313" key="3">
    <source>
        <dbReference type="Proteomes" id="UP000006447"/>
    </source>
</evidence>
<sequence length="132" mass="14600">MLHRLAREEGLLVGGSAGTAVAAALRVARTLGPDDVVVVIVPDSGRAYLSKYFDNEWLGRLGFPLYHAATGPVVRDARGGRGSAPRAMLPPQPSRRRVSCSRTPRCYPSRWRARSPVRSWSRRSWDPSVPRH</sequence>
<dbReference type="Gene3D" id="3.40.50.1100">
    <property type="match status" value="1"/>
</dbReference>
<accession>I0WLQ0</accession>
<dbReference type="Proteomes" id="UP000006447">
    <property type="component" value="Unassembled WGS sequence"/>
</dbReference>
<comment type="caution">
    <text evidence="2">The sequence shown here is derived from an EMBL/GenBank/DDBJ whole genome shotgun (WGS) entry which is preliminary data.</text>
</comment>
<name>I0WLQ0_RHOOP</name>
<dbReference type="InterPro" id="IPR036052">
    <property type="entry name" value="TrpB-like_PALP_sf"/>
</dbReference>
<feature type="region of interest" description="Disordered" evidence="1">
    <location>
        <begin position="77"/>
        <end position="132"/>
    </location>
</feature>
<reference evidence="2 3" key="1">
    <citation type="journal article" date="2012" name="J. Bacteriol.">
        <title>Draft genome sequence of the nitrophenol-degrading actinomycete Rhodococcus imtechensis RKJ300.</title>
        <authorList>
            <person name="Vikram S."/>
            <person name="Kumar S."/>
            <person name="Subramanian S."/>
            <person name="Raghava G.P."/>
        </authorList>
    </citation>
    <scope>NUCLEOTIDE SEQUENCE [LARGE SCALE GENOMIC DNA]</scope>
    <source>
        <strain evidence="2 3">RKJ300</strain>
    </source>
</reference>
<dbReference type="EMBL" id="AJJH01000137">
    <property type="protein sequence ID" value="EID77316.1"/>
    <property type="molecule type" value="Genomic_DNA"/>
</dbReference>
<dbReference type="AlphaFoldDB" id="I0WLQ0"/>
<protein>
    <submittedName>
        <fullName evidence="2">Cystathionine beta-synthase</fullName>
    </submittedName>
</protein>
<dbReference type="GO" id="GO:1901605">
    <property type="term" value="P:alpha-amino acid metabolic process"/>
    <property type="evidence" value="ECO:0007669"/>
    <property type="project" value="UniProtKB-ARBA"/>
</dbReference>
<evidence type="ECO:0000256" key="1">
    <source>
        <dbReference type="SAM" id="MobiDB-lite"/>
    </source>
</evidence>